<gene>
    <name evidence="2" type="ORF">CEXT_781851</name>
</gene>
<comment type="caution">
    <text evidence="2">The sequence shown here is derived from an EMBL/GenBank/DDBJ whole genome shotgun (WGS) entry which is preliminary data.</text>
</comment>
<proteinExistence type="predicted"/>
<keyword evidence="3" id="KW-1185">Reference proteome</keyword>
<evidence type="ECO:0000313" key="3">
    <source>
        <dbReference type="Proteomes" id="UP001054945"/>
    </source>
</evidence>
<evidence type="ECO:0000256" key="1">
    <source>
        <dbReference type="SAM" id="MobiDB-lite"/>
    </source>
</evidence>
<organism evidence="2 3">
    <name type="scientific">Caerostris extrusa</name>
    <name type="common">Bark spider</name>
    <name type="synonym">Caerostris bankana</name>
    <dbReference type="NCBI Taxonomy" id="172846"/>
    <lineage>
        <taxon>Eukaryota</taxon>
        <taxon>Metazoa</taxon>
        <taxon>Ecdysozoa</taxon>
        <taxon>Arthropoda</taxon>
        <taxon>Chelicerata</taxon>
        <taxon>Arachnida</taxon>
        <taxon>Araneae</taxon>
        <taxon>Araneomorphae</taxon>
        <taxon>Entelegynae</taxon>
        <taxon>Araneoidea</taxon>
        <taxon>Araneidae</taxon>
        <taxon>Caerostris</taxon>
    </lineage>
</organism>
<dbReference type="Proteomes" id="UP001054945">
    <property type="component" value="Unassembled WGS sequence"/>
</dbReference>
<sequence length="101" mass="11735">MSTQRDQTKNQYRCWKSESGAGFSARSRDRYILPYRRTRRGPIPEPIRTLPPNDARRKNKRTLTVHPHFSEGKWNVSRTMDSPDAAIREFVTLSSAFHGSD</sequence>
<reference evidence="2 3" key="1">
    <citation type="submission" date="2021-06" db="EMBL/GenBank/DDBJ databases">
        <title>Caerostris extrusa draft genome.</title>
        <authorList>
            <person name="Kono N."/>
            <person name="Arakawa K."/>
        </authorList>
    </citation>
    <scope>NUCLEOTIDE SEQUENCE [LARGE SCALE GENOMIC DNA]</scope>
</reference>
<accession>A0AAV4VDP1</accession>
<evidence type="ECO:0000313" key="2">
    <source>
        <dbReference type="EMBL" id="GIY67590.1"/>
    </source>
</evidence>
<feature type="region of interest" description="Disordered" evidence="1">
    <location>
        <begin position="37"/>
        <end position="61"/>
    </location>
</feature>
<dbReference type="AlphaFoldDB" id="A0AAV4VDP1"/>
<protein>
    <submittedName>
        <fullName evidence="2">Uncharacterized protein</fullName>
    </submittedName>
</protein>
<name>A0AAV4VDP1_CAEEX</name>
<dbReference type="EMBL" id="BPLR01014257">
    <property type="protein sequence ID" value="GIY67590.1"/>
    <property type="molecule type" value="Genomic_DNA"/>
</dbReference>